<dbReference type="Proteomes" id="UP000290608">
    <property type="component" value="Unassembled WGS sequence"/>
</dbReference>
<dbReference type="PRINTS" id="PR00153">
    <property type="entry name" value="CSAPPISMRASE"/>
</dbReference>
<dbReference type="InterPro" id="IPR029000">
    <property type="entry name" value="Cyclophilin-like_dom_sf"/>
</dbReference>
<feature type="signal peptide" evidence="4">
    <location>
        <begin position="1"/>
        <end position="18"/>
    </location>
</feature>
<dbReference type="AlphaFoldDB" id="A0A4Q0PPB6"/>
<dbReference type="PANTHER" id="PTHR45625:SF4">
    <property type="entry name" value="PEPTIDYLPROLYL ISOMERASE DOMAIN AND WD REPEAT-CONTAINING PROTEIN 1"/>
    <property type="match status" value="1"/>
</dbReference>
<sequence>MKNSFLLTLLILSSIASCSDYPKLENGLYAEIKTNKGTMVAQLFYDKAPAAVSNFVSLAEGTNPLVDSVYSNKPFYDGVSFHRIIKDFMIQGGDPTGTGRGGPGYTFHDEFNPELKHDTIGVLSMINSGYATNGSQFFITVAPTRYLNGYDRNNNLKNCKNPEIGCHTVFGQLVLGFDVLRSITQVEMMDTQRGKPKNQVTIQSLKIIRKGKKARNFEAPQVFKREIDKKAEEQAIASQKRQKLKKHFSKNNVKKQIVYPAD</sequence>
<comment type="function">
    <text evidence="4">PPIases accelerate the folding of proteins. It catalyzes the cis-trans isomerization of proline imidic peptide bonds in oligopeptides.</text>
</comment>
<reference evidence="6 7" key="1">
    <citation type="submission" date="2018-07" db="EMBL/GenBank/DDBJ databases">
        <title>Leeuwenhoekiella genomics.</title>
        <authorList>
            <person name="Tahon G."/>
            <person name="Willems A."/>
        </authorList>
    </citation>
    <scope>NUCLEOTIDE SEQUENCE [LARGE SCALE GENOMIC DNA]</scope>
    <source>
        <strain evidence="6 7">LMG 1345</strain>
    </source>
</reference>
<gene>
    <name evidence="6" type="ORF">DSL99_1110</name>
</gene>
<evidence type="ECO:0000256" key="4">
    <source>
        <dbReference type="RuleBase" id="RU363019"/>
    </source>
</evidence>
<organism evidence="6 7">
    <name type="scientific">Leeuwenhoekiella marinoflava</name>
    <dbReference type="NCBI Taxonomy" id="988"/>
    <lineage>
        <taxon>Bacteria</taxon>
        <taxon>Pseudomonadati</taxon>
        <taxon>Bacteroidota</taxon>
        <taxon>Flavobacteriia</taxon>
        <taxon>Flavobacteriales</taxon>
        <taxon>Flavobacteriaceae</taxon>
        <taxon>Leeuwenhoekiella</taxon>
    </lineage>
</organism>
<comment type="caution">
    <text evidence="6">The sequence shown here is derived from an EMBL/GenBank/DDBJ whole genome shotgun (WGS) entry which is preliminary data.</text>
</comment>
<feature type="chain" id="PRO_5020816111" description="Peptidyl-prolyl cis-trans isomerase" evidence="4">
    <location>
        <begin position="19"/>
        <end position="262"/>
    </location>
</feature>
<name>A0A4Q0PPB6_9FLAO</name>
<keyword evidence="3 4" id="KW-0413">Isomerase</keyword>
<dbReference type="InterPro" id="IPR002130">
    <property type="entry name" value="Cyclophilin-type_PPIase_dom"/>
</dbReference>
<evidence type="ECO:0000256" key="1">
    <source>
        <dbReference type="ARBA" id="ARBA00007365"/>
    </source>
</evidence>
<dbReference type="InterPro" id="IPR044666">
    <property type="entry name" value="Cyclophilin_A-like"/>
</dbReference>
<keyword evidence="2 4" id="KW-0697">Rotamase</keyword>
<dbReference type="Pfam" id="PF00160">
    <property type="entry name" value="Pro_isomerase"/>
    <property type="match status" value="1"/>
</dbReference>
<comment type="similarity">
    <text evidence="1 4">Belongs to the cyclophilin-type PPIase family.</text>
</comment>
<evidence type="ECO:0000256" key="2">
    <source>
        <dbReference type="ARBA" id="ARBA00023110"/>
    </source>
</evidence>
<dbReference type="EMBL" id="QOVL01000004">
    <property type="protein sequence ID" value="RXG32304.1"/>
    <property type="molecule type" value="Genomic_DNA"/>
</dbReference>
<evidence type="ECO:0000313" key="6">
    <source>
        <dbReference type="EMBL" id="RXG32304.1"/>
    </source>
</evidence>
<accession>A0A4Q0PPB6</accession>
<evidence type="ECO:0000313" key="7">
    <source>
        <dbReference type="Proteomes" id="UP000290608"/>
    </source>
</evidence>
<feature type="domain" description="PPIase cyclophilin-type" evidence="5">
    <location>
        <begin position="37"/>
        <end position="207"/>
    </location>
</feature>
<dbReference type="EC" id="5.2.1.8" evidence="4"/>
<dbReference type="STRING" id="1122159.SAMN02745246_01049"/>
<dbReference type="CDD" id="cd00317">
    <property type="entry name" value="cyclophilin"/>
    <property type="match status" value="1"/>
</dbReference>
<protein>
    <recommendedName>
        <fullName evidence="4">Peptidyl-prolyl cis-trans isomerase</fullName>
        <shortName evidence="4">PPIase</shortName>
        <ecNumber evidence="4">5.2.1.8</ecNumber>
    </recommendedName>
</protein>
<dbReference type="PROSITE" id="PS00170">
    <property type="entry name" value="CSA_PPIASE_1"/>
    <property type="match status" value="1"/>
</dbReference>
<comment type="catalytic activity">
    <reaction evidence="4">
        <text>[protein]-peptidylproline (omega=180) = [protein]-peptidylproline (omega=0)</text>
        <dbReference type="Rhea" id="RHEA:16237"/>
        <dbReference type="Rhea" id="RHEA-COMP:10747"/>
        <dbReference type="Rhea" id="RHEA-COMP:10748"/>
        <dbReference type="ChEBI" id="CHEBI:83833"/>
        <dbReference type="ChEBI" id="CHEBI:83834"/>
        <dbReference type="EC" id="5.2.1.8"/>
    </reaction>
</comment>
<dbReference type="PROSITE" id="PS51257">
    <property type="entry name" value="PROKAR_LIPOPROTEIN"/>
    <property type="match status" value="1"/>
</dbReference>
<dbReference type="SUPFAM" id="SSF50891">
    <property type="entry name" value="Cyclophilin-like"/>
    <property type="match status" value="1"/>
</dbReference>
<keyword evidence="4" id="KW-0732">Signal</keyword>
<dbReference type="InterPro" id="IPR020892">
    <property type="entry name" value="Cyclophilin-type_PPIase_CS"/>
</dbReference>
<evidence type="ECO:0000259" key="5">
    <source>
        <dbReference type="PROSITE" id="PS50072"/>
    </source>
</evidence>
<proteinExistence type="inferred from homology"/>
<evidence type="ECO:0000256" key="3">
    <source>
        <dbReference type="ARBA" id="ARBA00023235"/>
    </source>
</evidence>
<dbReference type="PANTHER" id="PTHR45625">
    <property type="entry name" value="PEPTIDYL-PROLYL CIS-TRANS ISOMERASE-RELATED"/>
    <property type="match status" value="1"/>
</dbReference>
<dbReference type="Gene3D" id="2.40.100.10">
    <property type="entry name" value="Cyclophilin-like"/>
    <property type="match status" value="1"/>
</dbReference>
<dbReference type="GO" id="GO:0003755">
    <property type="term" value="F:peptidyl-prolyl cis-trans isomerase activity"/>
    <property type="evidence" value="ECO:0007669"/>
    <property type="project" value="UniProtKB-UniRule"/>
</dbReference>
<dbReference type="PROSITE" id="PS50072">
    <property type="entry name" value="CSA_PPIASE_2"/>
    <property type="match status" value="1"/>
</dbReference>
<dbReference type="GO" id="GO:0006457">
    <property type="term" value="P:protein folding"/>
    <property type="evidence" value="ECO:0007669"/>
    <property type="project" value="InterPro"/>
</dbReference>